<dbReference type="RefSeq" id="WP_078334564.1">
    <property type="nucleotide sequence ID" value="NZ_MAFQ01000007.1"/>
</dbReference>
<reference evidence="2 3" key="1">
    <citation type="journal article" date="2019" name="Sci. Rep.">
        <title>Extended insight into the Mycobacterium chelonae-abscessus complex through whole genome sequencing of Mycobacterium salmoniphilum outbreak and Mycobacterium salmoniphilum-like strains.</title>
        <authorList>
            <person name="Behra P.R.K."/>
            <person name="Das S."/>
            <person name="Pettersson B.M.F."/>
            <person name="Shirreff L."/>
            <person name="DuCote T."/>
            <person name="Jacobsson K.G."/>
            <person name="Ennis D.G."/>
            <person name="Kirsebom L.A."/>
        </authorList>
    </citation>
    <scope>NUCLEOTIDE SEQUENCE [LARGE SCALE GENOMIC DNA]</scope>
    <source>
        <strain evidence="2 3">DSM 45524</strain>
    </source>
</reference>
<dbReference type="InterPro" id="IPR018688">
    <property type="entry name" value="PpoB2-like"/>
</dbReference>
<dbReference type="Pfam" id="PF09948">
    <property type="entry name" value="PpoB2"/>
    <property type="match status" value="1"/>
</dbReference>
<sequence>MVANAIQRVRELTAGTYTGIAAAIILLSWLGFALLPQHSGGHRQAPAAEHMHGMHHTGMAPMAAPVVHHPVLWIAIASWVVMTIAMMGPATLPSIQYIEQNMPRGRRGGAVVGYTVVWLAVWTVIGVVITVAQSAVVGPSPWWLFAGALVIAALWQLTPLKCRALGDCHKSRPLPPTGWPAADGVMRFGAFGGWACVRSCWAVMVAMALAPTAHILWMVPLTAAVTWERFTQNPRRTARILAGVFVVAAVAVGVLAAIP</sequence>
<protein>
    <submittedName>
        <fullName evidence="2">DUF2182 domain-containing protein</fullName>
    </submittedName>
</protein>
<feature type="transmembrane region" description="Helical" evidence="1">
    <location>
        <begin position="111"/>
        <end position="136"/>
    </location>
</feature>
<feature type="transmembrane region" description="Helical" evidence="1">
    <location>
        <begin position="71"/>
        <end position="90"/>
    </location>
</feature>
<organism evidence="2 3">
    <name type="scientific">Mycobacteroides franklinii</name>
    <dbReference type="NCBI Taxonomy" id="948102"/>
    <lineage>
        <taxon>Bacteria</taxon>
        <taxon>Bacillati</taxon>
        <taxon>Actinomycetota</taxon>
        <taxon>Actinomycetes</taxon>
        <taxon>Mycobacteriales</taxon>
        <taxon>Mycobacteriaceae</taxon>
        <taxon>Mycobacteroides</taxon>
    </lineage>
</organism>
<feature type="transmembrane region" description="Helical" evidence="1">
    <location>
        <begin position="195"/>
        <end position="217"/>
    </location>
</feature>
<feature type="transmembrane region" description="Helical" evidence="1">
    <location>
        <begin position="142"/>
        <end position="160"/>
    </location>
</feature>
<evidence type="ECO:0000313" key="2">
    <source>
        <dbReference type="EMBL" id="TDH25928.1"/>
    </source>
</evidence>
<keyword evidence="1" id="KW-0812">Transmembrane</keyword>
<dbReference type="AlphaFoldDB" id="A0A4R5PGU6"/>
<proteinExistence type="predicted"/>
<comment type="caution">
    <text evidence="2">The sequence shown here is derived from an EMBL/GenBank/DDBJ whole genome shotgun (WGS) entry which is preliminary data.</text>
</comment>
<gene>
    <name evidence="2" type="ORF">EJ571_01100</name>
</gene>
<feature type="transmembrane region" description="Helical" evidence="1">
    <location>
        <begin position="237"/>
        <end position="258"/>
    </location>
</feature>
<evidence type="ECO:0000256" key="1">
    <source>
        <dbReference type="SAM" id="Phobius"/>
    </source>
</evidence>
<dbReference type="Proteomes" id="UP000295627">
    <property type="component" value="Unassembled WGS sequence"/>
</dbReference>
<dbReference type="EMBL" id="RXLR01000005">
    <property type="protein sequence ID" value="TDH25928.1"/>
    <property type="molecule type" value="Genomic_DNA"/>
</dbReference>
<feature type="transmembrane region" description="Helical" evidence="1">
    <location>
        <begin position="12"/>
        <end position="35"/>
    </location>
</feature>
<accession>A0A4R5PGU6</accession>
<keyword evidence="1" id="KW-1133">Transmembrane helix</keyword>
<keyword evidence="1" id="KW-0472">Membrane</keyword>
<evidence type="ECO:0000313" key="3">
    <source>
        <dbReference type="Proteomes" id="UP000295627"/>
    </source>
</evidence>
<name>A0A4R5PGU6_9MYCO</name>